<organism evidence="1">
    <name type="scientific">Attheya septentrionalis</name>
    <dbReference type="NCBI Taxonomy" id="420275"/>
    <lineage>
        <taxon>Eukaryota</taxon>
        <taxon>Sar</taxon>
        <taxon>Stramenopiles</taxon>
        <taxon>Ochrophyta</taxon>
        <taxon>Bacillariophyta</taxon>
        <taxon>Coscinodiscophyceae</taxon>
        <taxon>Chaetocerotophycidae</taxon>
        <taxon>Chaetocerotales</taxon>
        <taxon>Attheyaceae</taxon>
        <taxon>Attheya</taxon>
    </lineage>
</organism>
<name>A0A7S2XPD4_9STRA</name>
<dbReference type="AlphaFoldDB" id="A0A7S2XPD4"/>
<dbReference type="EMBL" id="HBHQ01008984">
    <property type="protein sequence ID" value="CAD9814238.1"/>
    <property type="molecule type" value="Transcribed_RNA"/>
</dbReference>
<protein>
    <submittedName>
        <fullName evidence="1">Uncharacterized protein</fullName>
    </submittedName>
</protein>
<proteinExistence type="predicted"/>
<sequence length="192" mass="21275">MESVRLHILTLHESPVLDGNNYDRFRMQWILMDYDGGQQQHPIMGEDIPQNNWTGIGPGDVILFPELLSGAGEFEGTRMASIDRIEGAVTGRILLPCGIEYPEFPQPIIAAATTASLNTLRTKYEPAFEAVLSCGGFTMKDILGGDDETVLEFWSSPPVVHPKTYDEQWIIPLSQCTLIQTISFPSTNTTDS</sequence>
<evidence type="ECO:0000313" key="1">
    <source>
        <dbReference type="EMBL" id="CAD9814238.1"/>
    </source>
</evidence>
<accession>A0A7S2XPD4</accession>
<gene>
    <name evidence="1" type="ORF">ASEP1449_LOCUS6063</name>
</gene>
<reference evidence="1" key="1">
    <citation type="submission" date="2021-01" db="EMBL/GenBank/DDBJ databases">
        <authorList>
            <person name="Corre E."/>
            <person name="Pelletier E."/>
            <person name="Niang G."/>
            <person name="Scheremetjew M."/>
            <person name="Finn R."/>
            <person name="Kale V."/>
            <person name="Holt S."/>
            <person name="Cochrane G."/>
            <person name="Meng A."/>
            <person name="Brown T."/>
            <person name="Cohen L."/>
        </authorList>
    </citation>
    <scope>NUCLEOTIDE SEQUENCE</scope>
    <source>
        <strain evidence="1">CCMP2084</strain>
    </source>
</reference>